<dbReference type="AlphaFoldDB" id="B4HG51"/>
<organism evidence="2">
    <name type="scientific">Drosophila sechellia</name>
    <name type="common">Fruit fly</name>
    <dbReference type="NCBI Taxonomy" id="7238"/>
    <lineage>
        <taxon>Eukaryota</taxon>
        <taxon>Metazoa</taxon>
        <taxon>Ecdysozoa</taxon>
        <taxon>Arthropoda</taxon>
        <taxon>Hexapoda</taxon>
        <taxon>Insecta</taxon>
        <taxon>Pterygota</taxon>
        <taxon>Neoptera</taxon>
        <taxon>Endopterygota</taxon>
        <taxon>Diptera</taxon>
        <taxon>Brachycera</taxon>
        <taxon>Muscomorpha</taxon>
        <taxon>Ephydroidea</taxon>
        <taxon>Drosophilidae</taxon>
        <taxon>Drosophila</taxon>
        <taxon>Sophophora</taxon>
    </lineage>
</organism>
<dbReference type="EMBL" id="CH480815">
    <property type="protein sequence ID" value="EDW41297.1"/>
    <property type="molecule type" value="Genomic_DNA"/>
</dbReference>
<accession>B4HG51</accession>
<gene>
    <name evidence="1" type="primary">Dsec\GM24636</name>
    <name evidence="1" type="ORF">Dsec_GM24636</name>
</gene>
<sequence>MSLQPVVRPNCSNHPPHHILCTPVGGAGSWFHGLGVFAATSTHVLYYPRAVDSVRPSPKVPTPNAFFEWPAATEEDVTSLGCGHNNEILDANVNVSQGAEFGYRLLKIQLDASGCQWMPLDGNFRPTTELSVEVSNRSYSCCALLEETGSSRPSDSGRGTARSDNDNAMIWVCIHLASPVDVVVDEDTD</sequence>
<keyword evidence="2" id="KW-1185">Reference proteome</keyword>
<dbReference type="Proteomes" id="UP000001292">
    <property type="component" value="Unassembled WGS sequence"/>
</dbReference>
<protein>
    <submittedName>
        <fullName evidence="1">GM24636</fullName>
    </submittedName>
</protein>
<name>B4HG51_DROSE</name>
<dbReference type="HOGENOM" id="CLU_1435845_0_0_1"/>
<proteinExistence type="predicted"/>
<reference evidence="1 2" key="1">
    <citation type="journal article" date="2007" name="Nature">
        <title>Evolution of genes and genomes on the Drosophila phylogeny.</title>
        <authorList>
            <consortium name="Drosophila 12 Genomes Consortium"/>
            <person name="Clark A.G."/>
            <person name="Eisen M.B."/>
            <person name="Smith D.R."/>
            <person name="Bergman C.M."/>
            <person name="Oliver B."/>
            <person name="Markow T.A."/>
            <person name="Kaufman T.C."/>
            <person name="Kellis M."/>
            <person name="Gelbart W."/>
            <person name="Iyer V.N."/>
            <person name="Pollard D.A."/>
            <person name="Sackton T.B."/>
            <person name="Larracuente A.M."/>
            <person name="Singh N.D."/>
            <person name="Abad J.P."/>
            <person name="Abt D.N."/>
            <person name="Adryan B."/>
            <person name="Aguade M."/>
            <person name="Akashi H."/>
            <person name="Anderson W.W."/>
            <person name="Aquadro C.F."/>
            <person name="Ardell D.H."/>
            <person name="Arguello R."/>
            <person name="Artieri C.G."/>
            <person name="Barbash D.A."/>
            <person name="Barker D."/>
            <person name="Barsanti P."/>
            <person name="Batterham P."/>
            <person name="Batzoglou S."/>
            <person name="Begun D."/>
            <person name="Bhutkar A."/>
            <person name="Blanco E."/>
            <person name="Bosak S.A."/>
            <person name="Bradley R.K."/>
            <person name="Brand A.D."/>
            <person name="Brent M.R."/>
            <person name="Brooks A.N."/>
            <person name="Brown R.H."/>
            <person name="Butlin R.K."/>
            <person name="Caggese C."/>
            <person name="Calvi B.R."/>
            <person name="Bernardo de Carvalho A."/>
            <person name="Caspi A."/>
            <person name="Castrezana S."/>
            <person name="Celniker S.E."/>
            <person name="Chang J.L."/>
            <person name="Chapple C."/>
            <person name="Chatterji S."/>
            <person name="Chinwalla A."/>
            <person name="Civetta A."/>
            <person name="Clifton S.W."/>
            <person name="Comeron J.M."/>
            <person name="Costello J.C."/>
            <person name="Coyne J.A."/>
            <person name="Daub J."/>
            <person name="David R.G."/>
            <person name="Delcher A.L."/>
            <person name="Delehaunty K."/>
            <person name="Do C.B."/>
            <person name="Ebling H."/>
            <person name="Edwards K."/>
            <person name="Eickbush T."/>
            <person name="Evans J.D."/>
            <person name="Filipski A."/>
            <person name="Findeiss S."/>
            <person name="Freyhult E."/>
            <person name="Fulton L."/>
            <person name="Fulton R."/>
            <person name="Garcia A.C."/>
            <person name="Gardiner A."/>
            <person name="Garfield D.A."/>
            <person name="Garvin B.E."/>
            <person name="Gibson G."/>
            <person name="Gilbert D."/>
            <person name="Gnerre S."/>
            <person name="Godfrey J."/>
            <person name="Good R."/>
            <person name="Gotea V."/>
            <person name="Gravely B."/>
            <person name="Greenberg A.J."/>
            <person name="Griffiths-Jones S."/>
            <person name="Gross S."/>
            <person name="Guigo R."/>
            <person name="Gustafson E.A."/>
            <person name="Haerty W."/>
            <person name="Hahn M.W."/>
            <person name="Halligan D.L."/>
            <person name="Halpern A.L."/>
            <person name="Halter G.M."/>
            <person name="Han M.V."/>
            <person name="Heger A."/>
            <person name="Hillier L."/>
            <person name="Hinrichs A.S."/>
            <person name="Holmes I."/>
            <person name="Hoskins R.A."/>
            <person name="Hubisz M.J."/>
            <person name="Hultmark D."/>
            <person name="Huntley M.A."/>
            <person name="Jaffe D.B."/>
            <person name="Jagadeeshan S."/>
            <person name="Jeck W.R."/>
            <person name="Johnson J."/>
            <person name="Jones C.D."/>
            <person name="Jordan W.C."/>
            <person name="Karpen G.H."/>
            <person name="Kataoka E."/>
            <person name="Keightley P.D."/>
            <person name="Kheradpour P."/>
            <person name="Kirkness E.F."/>
            <person name="Koerich L.B."/>
            <person name="Kristiansen K."/>
            <person name="Kudrna D."/>
            <person name="Kulathinal R.J."/>
            <person name="Kumar S."/>
            <person name="Kwok R."/>
            <person name="Lander E."/>
            <person name="Langley C.H."/>
            <person name="Lapoint R."/>
            <person name="Lazzaro B.P."/>
            <person name="Lee S.J."/>
            <person name="Levesque L."/>
            <person name="Li R."/>
            <person name="Lin C.F."/>
            <person name="Lin M.F."/>
            <person name="Lindblad-Toh K."/>
            <person name="Llopart A."/>
            <person name="Long M."/>
            <person name="Low L."/>
            <person name="Lozovsky E."/>
            <person name="Lu J."/>
            <person name="Luo M."/>
            <person name="Machado C.A."/>
            <person name="Makalowski W."/>
            <person name="Marzo M."/>
            <person name="Matsuda M."/>
            <person name="Matzkin L."/>
            <person name="McAllister B."/>
            <person name="McBride C.S."/>
            <person name="McKernan B."/>
            <person name="McKernan K."/>
            <person name="Mendez-Lago M."/>
            <person name="Minx P."/>
            <person name="Mollenhauer M.U."/>
            <person name="Montooth K."/>
            <person name="Mount S.M."/>
            <person name="Mu X."/>
            <person name="Myers E."/>
            <person name="Negre B."/>
            <person name="Newfeld S."/>
            <person name="Nielsen R."/>
            <person name="Noor M.A."/>
            <person name="O'Grady P."/>
            <person name="Pachter L."/>
            <person name="Papaceit M."/>
            <person name="Parisi M.J."/>
            <person name="Parisi M."/>
            <person name="Parts L."/>
            <person name="Pedersen J.S."/>
            <person name="Pesole G."/>
            <person name="Phillippy A.M."/>
            <person name="Ponting C.P."/>
            <person name="Pop M."/>
            <person name="Porcelli D."/>
            <person name="Powell J.R."/>
            <person name="Prohaska S."/>
            <person name="Pruitt K."/>
            <person name="Puig M."/>
            <person name="Quesneville H."/>
            <person name="Ram K.R."/>
            <person name="Rand D."/>
            <person name="Rasmussen M.D."/>
            <person name="Reed L.K."/>
            <person name="Reenan R."/>
            <person name="Reily A."/>
            <person name="Remington K.A."/>
            <person name="Rieger T.T."/>
            <person name="Ritchie M.G."/>
            <person name="Robin C."/>
            <person name="Rogers Y.H."/>
            <person name="Rohde C."/>
            <person name="Rozas J."/>
            <person name="Rubenfield M.J."/>
            <person name="Ruiz A."/>
            <person name="Russo S."/>
            <person name="Salzberg S.L."/>
            <person name="Sanchez-Gracia A."/>
            <person name="Saranga D.J."/>
            <person name="Sato H."/>
            <person name="Schaeffer S.W."/>
            <person name="Schatz M.C."/>
            <person name="Schlenke T."/>
            <person name="Schwartz R."/>
            <person name="Segarra C."/>
            <person name="Singh R.S."/>
            <person name="Sirot L."/>
            <person name="Sirota M."/>
            <person name="Sisneros N.B."/>
            <person name="Smith C.D."/>
            <person name="Smith T.F."/>
            <person name="Spieth J."/>
            <person name="Stage D.E."/>
            <person name="Stark A."/>
            <person name="Stephan W."/>
            <person name="Strausberg R.L."/>
            <person name="Strempel S."/>
            <person name="Sturgill D."/>
            <person name="Sutton G."/>
            <person name="Sutton G.G."/>
            <person name="Tao W."/>
            <person name="Teichmann S."/>
            <person name="Tobari Y.N."/>
            <person name="Tomimura Y."/>
            <person name="Tsolas J.M."/>
            <person name="Valente V.L."/>
            <person name="Venter E."/>
            <person name="Venter J.C."/>
            <person name="Vicario S."/>
            <person name="Vieira F.G."/>
            <person name="Vilella A.J."/>
            <person name="Villasante A."/>
            <person name="Walenz B."/>
            <person name="Wang J."/>
            <person name="Wasserman M."/>
            <person name="Watts T."/>
            <person name="Wilson D."/>
            <person name="Wilson R.K."/>
            <person name="Wing R.A."/>
            <person name="Wolfner M.F."/>
            <person name="Wong A."/>
            <person name="Wong G.K."/>
            <person name="Wu C.I."/>
            <person name="Wu G."/>
            <person name="Yamamoto D."/>
            <person name="Yang H.P."/>
            <person name="Yang S.P."/>
            <person name="Yorke J.A."/>
            <person name="Yoshida K."/>
            <person name="Zdobnov E."/>
            <person name="Zhang P."/>
            <person name="Zhang Y."/>
            <person name="Zimin A.V."/>
            <person name="Baldwin J."/>
            <person name="Abdouelleil A."/>
            <person name="Abdulkadir J."/>
            <person name="Abebe A."/>
            <person name="Abera B."/>
            <person name="Abreu J."/>
            <person name="Acer S.C."/>
            <person name="Aftuck L."/>
            <person name="Alexander A."/>
            <person name="An P."/>
            <person name="Anderson E."/>
            <person name="Anderson S."/>
            <person name="Arachi H."/>
            <person name="Azer M."/>
            <person name="Bachantsang P."/>
            <person name="Barry A."/>
            <person name="Bayul T."/>
            <person name="Berlin A."/>
            <person name="Bessette D."/>
            <person name="Bloom T."/>
            <person name="Blye J."/>
            <person name="Boguslavskiy L."/>
            <person name="Bonnet C."/>
            <person name="Boukhgalter B."/>
            <person name="Bourzgui I."/>
            <person name="Brown A."/>
            <person name="Cahill P."/>
            <person name="Channer S."/>
            <person name="Cheshatsang Y."/>
            <person name="Chuda L."/>
            <person name="Citroen M."/>
            <person name="Collymore A."/>
            <person name="Cooke P."/>
            <person name="Costello M."/>
            <person name="D'Aco K."/>
            <person name="Daza R."/>
            <person name="De Haan G."/>
            <person name="DeGray S."/>
            <person name="DeMaso C."/>
            <person name="Dhargay N."/>
            <person name="Dooley K."/>
            <person name="Dooley E."/>
            <person name="Doricent M."/>
            <person name="Dorje P."/>
            <person name="Dorjee K."/>
            <person name="Dupes A."/>
            <person name="Elong R."/>
            <person name="Falk J."/>
            <person name="Farina A."/>
            <person name="Faro S."/>
            <person name="Ferguson D."/>
            <person name="Fisher S."/>
            <person name="Foley C.D."/>
            <person name="Franke A."/>
            <person name="Friedrich D."/>
            <person name="Gadbois L."/>
            <person name="Gearin G."/>
            <person name="Gearin C.R."/>
            <person name="Giannoukos G."/>
            <person name="Goode T."/>
            <person name="Graham J."/>
            <person name="Grandbois E."/>
            <person name="Grewal S."/>
            <person name="Gyaltsen K."/>
            <person name="Hafez N."/>
            <person name="Hagos B."/>
            <person name="Hall J."/>
            <person name="Henson C."/>
            <person name="Hollinger A."/>
            <person name="Honan T."/>
            <person name="Huard M.D."/>
            <person name="Hughes L."/>
            <person name="Hurhula B."/>
            <person name="Husby M.E."/>
            <person name="Kamat A."/>
            <person name="Kanga B."/>
            <person name="Kashin S."/>
            <person name="Khazanovich D."/>
            <person name="Kisner P."/>
            <person name="Lance K."/>
            <person name="Lara M."/>
            <person name="Lee W."/>
            <person name="Lennon N."/>
            <person name="Letendre F."/>
            <person name="LeVine R."/>
            <person name="Lipovsky A."/>
            <person name="Liu X."/>
            <person name="Liu J."/>
            <person name="Liu S."/>
            <person name="Lokyitsang T."/>
            <person name="Lokyitsang Y."/>
            <person name="Lubonja R."/>
            <person name="Lui A."/>
            <person name="MacDonald P."/>
            <person name="Magnisalis V."/>
            <person name="Maru K."/>
            <person name="Matthews C."/>
            <person name="McCusker W."/>
            <person name="McDonough S."/>
            <person name="Mehta T."/>
            <person name="Meldrim J."/>
            <person name="Meneus L."/>
            <person name="Mihai O."/>
            <person name="Mihalev A."/>
            <person name="Mihova T."/>
            <person name="Mittelman R."/>
            <person name="Mlenga V."/>
            <person name="Montmayeur A."/>
            <person name="Mulrain L."/>
            <person name="Navidi A."/>
            <person name="Naylor J."/>
            <person name="Negash T."/>
            <person name="Nguyen T."/>
            <person name="Nguyen N."/>
            <person name="Nicol R."/>
            <person name="Norbu C."/>
            <person name="Norbu N."/>
            <person name="Novod N."/>
            <person name="O'Neill B."/>
            <person name="Osman S."/>
            <person name="Markiewicz E."/>
            <person name="Oyono O.L."/>
            <person name="Patti C."/>
            <person name="Phunkhang P."/>
            <person name="Pierre F."/>
            <person name="Priest M."/>
            <person name="Raghuraman S."/>
            <person name="Rege F."/>
            <person name="Reyes R."/>
            <person name="Rise C."/>
            <person name="Rogov P."/>
            <person name="Ross K."/>
            <person name="Ryan E."/>
            <person name="Settipalli S."/>
            <person name="Shea T."/>
            <person name="Sherpa N."/>
            <person name="Shi L."/>
            <person name="Shih D."/>
            <person name="Sparrow T."/>
            <person name="Spaulding J."/>
            <person name="Stalker J."/>
            <person name="Stange-Thomann N."/>
            <person name="Stavropoulos S."/>
            <person name="Stone C."/>
            <person name="Strader C."/>
            <person name="Tesfaye S."/>
            <person name="Thomson T."/>
            <person name="Thoulutsang Y."/>
            <person name="Thoulutsang D."/>
            <person name="Topham K."/>
            <person name="Topping I."/>
            <person name="Tsamla T."/>
            <person name="Vassiliev H."/>
            <person name="Vo A."/>
            <person name="Wangchuk T."/>
            <person name="Wangdi T."/>
            <person name="Weiand M."/>
            <person name="Wilkinson J."/>
            <person name="Wilson A."/>
            <person name="Yadav S."/>
            <person name="Young G."/>
            <person name="Yu Q."/>
            <person name="Zembek L."/>
            <person name="Zhong D."/>
            <person name="Zimmer A."/>
            <person name="Zwirko Z."/>
            <person name="Jaffe D.B."/>
            <person name="Alvarez P."/>
            <person name="Brockman W."/>
            <person name="Butler J."/>
            <person name="Chin C."/>
            <person name="Gnerre S."/>
            <person name="Grabherr M."/>
            <person name="Kleber M."/>
            <person name="Mauceli E."/>
            <person name="MacCallum I."/>
        </authorList>
    </citation>
    <scope>NUCLEOTIDE SEQUENCE [LARGE SCALE GENOMIC DNA]</scope>
    <source>
        <strain evidence="2">Rob3c / Tucson 14021-0248.25</strain>
    </source>
</reference>
<evidence type="ECO:0000313" key="2">
    <source>
        <dbReference type="Proteomes" id="UP000001292"/>
    </source>
</evidence>
<evidence type="ECO:0000313" key="1">
    <source>
        <dbReference type="EMBL" id="EDW41297.1"/>
    </source>
</evidence>